<evidence type="ECO:0000313" key="1">
    <source>
        <dbReference type="EMBL" id="VAW37209.1"/>
    </source>
</evidence>
<dbReference type="EMBL" id="UOEX01000204">
    <property type="protein sequence ID" value="VAW37209.1"/>
    <property type="molecule type" value="Genomic_DNA"/>
</dbReference>
<feature type="non-terminal residue" evidence="1">
    <location>
        <position position="1"/>
    </location>
</feature>
<accession>A0A3B0VK61</accession>
<organism evidence="1">
    <name type="scientific">hydrothermal vent metagenome</name>
    <dbReference type="NCBI Taxonomy" id="652676"/>
    <lineage>
        <taxon>unclassified sequences</taxon>
        <taxon>metagenomes</taxon>
        <taxon>ecological metagenomes</taxon>
    </lineage>
</organism>
<name>A0A3B0VK61_9ZZZZ</name>
<reference evidence="1" key="1">
    <citation type="submission" date="2018-06" db="EMBL/GenBank/DDBJ databases">
        <authorList>
            <person name="Zhirakovskaya E."/>
        </authorList>
    </citation>
    <scope>NUCLEOTIDE SEQUENCE</scope>
</reference>
<protein>
    <submittedName>
        <fullName evidence="1">Uncharacterized protein</fullName>
    </submittedName>
</protein>
<sequence>EVFKVALREKGEDAALQAVAIMKQGQEVNLNSNLAILAAKTSFELKMSMADAVQLLLGGAFPHVSFH</sequence>
<gene>
    <name evidence="1" type="ORF">MNBD_DELTA03-654</name>
</gene>
<dbReference type="AlphaFoldDB" id="A0A3B0VK61"/>
<proteinExistence type="predicted"/>